<dbReference type="Proteomes" id="UP000464389">
    <property type="component" value="Chromosome"/>
</dbReference>
<feature type="domain" description="Fimbrial-type adhesion" evidence="1">
    <location>
        <begin position="46"/>
        <end position="191"/>
    </location>
</feature>
<sequence length="191" mass="20250">MESIRQNNFGASMKSRWLLFIIAIGFVSVSTSPAWAYDSSNVVNLNITGTIEEPVCEVSVKPSSAIDLGTVSYQSLSGKPGASGAAKVVSIAFDNCSTGTSSVTLTFSGFSFSGNGSSIYVNELVYGAKNVGLQLQSAVDQKSLGPGDTYTYFFNSGPEQIFNMNARMYTPNGQVTTGNVAFTVTFNVSYK</sequence>
<dbReference type="InterPro" id="IPR050263">
    <property type="entry name" value="Bact_Fimbrial_Adh_Pro"/>
</dbReference>
<evidence type="ECO:0000313" key="3">
    <source>
        <dbReference type="Proteomes" id="UP000464389"/>
    </source>
</evidence>
<accession>A0A6P1V8G1</accession>
<dbReference type="Gene3D" id="2.60.40.1090">
    <property type="entry name" value="Fimbrial-type adhesion domain"/>
    <property type="match status" value="1"/>
</dbReference>
<dbReference type="PANTHER" id="PTHR33420">
    <property type="entry name" value="FIMBRIAL SUBUNIT ELFA-RELATED"/>
    <property type="match status" value="1"/>
</dbReference>
<dbReference type="SUPFAM" id="SSF49401">
    <property type="entry name" value="Bacterial adhesins"/>
    <property type="match status" value="1"/>
</dbReference>
<dbReference type="GO" id="GO:0043709">
    <property type="term" value="P:cell adhesion involved in single-species biofilm formation"/>
    <property type="evidence" value="ECO:0007669"/>
    <property type="project" value="TreeGrafter"/>
</dbReference>
<dbReference type="InterPro" id="IPR036937">
    <property type="entry name" value="Adhesion_dom_fimbrial_sf"/>
</dbReference>
<protein>
    <submittedName>
        <fullName evidence="2">Fimbrial protein</fullName>
    </submittedName>
</protein>
<organism evidence="2 3">
    <name type="scientific">Klebsiella michiganensis</name>
    <dbReference type="NCBI Taxonomy" id="1134687"/>
    <lineage>
        <taxon>Bacteria</taxon>
        <taxon>Pseudomonadati</taxon>
        <taxon>Pseudomonadota</taxon>
        <taxon>Gammaproteobacteria</taxon>
        <taxon>Enterobacterales</taxon>
        <taxon>Enterobacteriaceae</taxon>
        <taxon>Klebsiella/Raoultella group</taxon>
        <taxon>Klebsiella</taxon>
    </lineage>
</organism>
<evidence type="ECO:0000259" key="1">
    <source>
        <dbReference type="Pfam" id="PF00419"/>
    </source>
</evidence>
<gene>
    <name evidence="2" type="ORF">GW952_19435</name>
</gene>
<proteinExistence type="predicted"/>
<evidence type="ECO:0000313" key="2">
    <source>
        <dbReference type="EMBL" id="QHS49606.1"/>
    </source>
</evidence>
<reference evidence="2 3" key="1">
    <citation type="submission" date="2020-01" db="EMBL/GenBank/DDBJ databases">
        <title>Bactrocera dorsalis gut bacteria genome.</title>
        <authorList>
            <person name="Zhang H."/>
            <person name="Cai Z."/>
        </authorList>
    </citation>
    <scope>NUCLEOTIDE SEQUENCE [LARGE SCALE GENOMIC DNA]</scope>
    <source>
        <strain evidence="2 3">BD177</strain>
    </source>
</reference>
<dbReference type="PANTHER" id="PTHR33420:SF27">
    <property type="entry name" value="PROTEIN FIMG"/>
    <property type="match status" value="1"/>
</dbReference>
<dbReference type="InterPro" id="IPR008966">
    <property type="entry name" value="Adhesion_dom_sf"/>
</dbReference>
<dbReference type="EMBL" id="CP048108">
    <property type="protein sequence ID" value="QHS49606.1"/>
    <property type="molecule type" value="Genomic_DNA"/>
</dbReference>
<dbReference type="InterPro" id="IPR000259">
    <property type="entry name" value="Adhesion_dom_fimbrial"/>
</dbReference>
<dbReference type="AlphaFoldDB" id="A0A6P1V8G1"/>
<dbReference type="GO" id="GO:0009289">
    <property type="term" value="C:pilus"/>
    <property type="evidence" value="ECO:0007669"/>
    <property type="project" value="InterPro"/>
</dbReference>
<name>A0A6P1V8G1_9ENTR</name>
<dbReference type="Pfam" id="PF00419">
    <property type="entry name" value="Fimbrial"/>
    <property type="match status" value="1"/>
</dbReference>